<comment type="caution">
    <text evidence="2">The sequence shown here is derived from an EMBL/GenBank/DDBJ whole genome shotgun (WGS) entry which is preliminary data.</text>
</comment>
<evidence type="ECO:0000313" key="3">
    <source>
        <dbReference type="Proteomes" id="UP000525078"/>
    </source>
</evidence>
<feature type="compositionally biased region" description="Basic and acidic residues" evidence="1">
    <location>
        <begin position="69"/>
        <end position="85"/>
    </location>
</feature>
<proteinExistence type="predicted"/>
<dbReference type="EMBL" id="JAATIP010000365">
    <property type="protein sequence ID" value="KAF4350510.1"/>
    <property type="molecule type" value="Genomic_DNA"/>
</dbReference>
<accession>A0A7J6DXZ8</accession>
<feature type="region of interest" description="Disordered" evidence="1">
    <location>
        <begin position="48"/>
        <end position="85"/>
    </location>
</feature>
<name>A0A7J6DXZ8_CANSA</name>
<evidence type="ECO:0000313" key="2">
    <source>
        <dbReference type="EMBL" id="KAF4350510.1"/>
    </source>
</evidence>
<protein>
    <submittedName>
        <fullName evidence="2">Uncharacterized protein</fullName>
    </submittedName>
</protein>
<evidence type="ECO:0000256" key="1">
    <source>
        <dbReference type="SAM" id="MobiDB-lite"/>
    </source>
</evidence>
<reference evidence="2 3" key="1">
    <citation type="journal article" date="2020" name="bioRxiv">
        <title>Sequence and annotation of 42 cannabis genomes reveals extensive copy number variation in cannabinoid synthesis and pathogen resistance genes.</title>
        <authorList>
            <person name="Mckernan K.J."/>
            <person name="Helbert Y."/>
            <person name="Kane L.T."/>
            <person name="Ebling H."/>
            <person name="Zhang L."/>
            <person name="Liu B."/>
            <person name="Eaton Z."/>
            <person name="Mclaughlin S."/>
            <person name="Kingan S."/>
            <person name="Baybayan P."/>
            <person name="Concepcion G."/>
            <person name="Jordan M."/>
            <person name="Riva A."/>
            <person name="Barbazuk W."/>
            <person name="Harkins T."/>
        </authorList>
    </citation>
    <scope>NUCLEOTIDE SEQUENCE [LARGE SCALE GENOMIC DNA]</scope>
    <source>
        <strain evidence="3">cv. Jamaican Lion 4</strain>
        <tissue evidence="2">Leaf</tissue>
    </source>
</reference>
<sequence length="174" mass="19967">MMKNNILQVSSIQKKVKNLGATGSRSRVRVVDQSNSIEKADAVEQHQINGERVGDEPPVGADPRNGFQKLDKIKDSSRQSKQLEELTTKMRECKSLTAKSKMRSPEILLTLISKLNDEKQSMIKELNSYVALRKTYLNSLGNKKLNSLIWEQELVVNLQRRTMFKWHQLCQIKN</sequence>
<dbReference type="Proteomes" id="UP000525078">
    <property type="component" value="Unassembled WGS sequence"/>
</dbReference>
<dbReference type="AlphaFoldDB" id="A0A7J6DXZ8"/>
<gene>
    <name evidence="2" type="ORF">F8388_014971</name>
</gene>
<organism evidence="2 3">
    <name type="scientific">Cannabis sativa</name>
    <name type="common">Hemp</name>
    <name type="synonym">Marijuana</name>
    <dbReference type="NCBI Taxonomy" id="3483"/>
    <lineage>
        <taxon>Eukaryota</taxon>
        <taxon>Viridiplantae</taxon>
        <taxon>Streptophyta</taxon>
        <taxon>Embryophyta</taxon>
        <taxon>Tracheophyta</taxon>
        <taxon>Spermatophyta</taxon>
        <taxon>Magnoliopsida</taxon>
        <taxon>eudicotyledons</taxon>
        <taxon>Gunneridae</taxon>
        <taxon>Pentapetalae</taxon>
        <taxon>rosids</taxon>
        <taxon>fabids</taxon>
        <taxon>Rosales</taxon>
        <taxon>Cannabaceae</taxon>
        <taxon>Cannabis</taxon>
    </lineage>
</organism>